<feature type="domain" description="Peptidase C14 caspase" evidence="2">
    <location>
        <begin position="73"/>
        <end position="224"/>
    </location>
</feature>
<dbReference type="AlphaFoldDB" id="A0AAD6GI55"/>
<organism evidence="3 4">
    <name type="scientific">Penicillium frequentans</name>
    <dbReference type="NCBI Taxonomy" id="3151616"/>
    <lineage>
        <taxon>Eukaryota</taxon>
        <taxon>Fungi</taxon>
        <taxon>Dikarya</taxon>
        <taxon>Ascomycota</taxon>
        <taxon>Pezizomycotina</taxon>
        <taxon>Eurotiomycetes</taxon>
        <taxon>Eurotiomycetidae</taxon>
        <taxon>Eurotiales</taxon>
        <taxon>Aspergillaceae</taxon>
        <taxon>Penicillium</taxon>
    </lineage>
</organism>
<dbReference type="Gene3D" id="3.40.50.1460">
    <property type="match status" value="1"/>
</dbReference>
<comment type="caution">
    <text evidence="3">The sequence shown here is derived from an EMBL/GenBank/DDBJ whole genome shotgun (WGS) entry which is preliminary data.</text>
</comment>
<proteinExistence type="predicted"/>
<accession>A0AAD6GI55</accession>
<dbReference type="Pfam" id="PF00656">
    <property type="entry name" value="Peptidase_C14"/>
    <property type="match status" value="1"/>
</dbReference>
<feature type="coiled-coil region" evidence="1">
    <location>
        <begin position="114"/>
        <end position="141"/>
    </location>
</feature>
<reference evidence="3 4" key="1">
    <citation type="journal article" date="2023" name="IMA Fungus">
        <title>Comparative genomic study of the Penicillium genus elucidates a diverse pangenome and 15 lateral gene transfer events.</title>
        <authorList>
            <person name="Petersen C."/>
            <person name="Sorensen T."/>
            <person name="Nielsen M.R."/>
            <person name="Sondergaard T.E."/>
            <person name="Sorensen J.L."/>
            <person name="Fitzpatrick D.A."/>
            <person name="Frisvad J.C."/>
            <person name="Nielsen K.L."/>
        </authorList>
    </citation>
    <scope>NUCLEOTIDE SEQUENCE [LARGE SCALE GENOMIC DNA]</scope>
    <source>
        <strain evidence="3 4">IBT 35679</strain>
    </source>
</reference>
<keyword evidence="4" id="KW-1185">Reference proteome</keyword>
<evidence type="ECO:0000313" key="4">
    <source>
        <dbReference type="Proteomes" id="UP001220324"/>
    </source>
</evidence>
<gene>
    <name evidence="3" type="ORF">N7494_001762</name>
</gene>
<dbReference type="InterPro" id="IPR011600">
    <property type="entry name" value="Pept_C14_caspase"/>
</dbReference>
<dbReference type="EMBL" id="JAQIZZ010000002">
    <property type="protein sequence ID" value="KAJ5552384.1"/>
    <property type="molecule type" value="Genomic_DNA"/>
</dbReference>
<keyword evidence="1" id="KW-0175">Coiled coil</keyword>
<dbReference type="GO" id="GO:0004197">
    <property type="term" value="F:cysteine-type endopeptidase activity"/>
    <property type="evidence" value="ECO:0007669"/>
    <property type="project" value="InterPro"/>
</dbReference>
<sequence>MTTKTPPVPSETVLAQLQVLALKDETPRQIAVDTDAEPPAYDHIPDYKTLEQDLSRAAQKALANLKKGRKYDKALVLAIYWHKDLTDRPHIASDAEKLLKVFHSKFGYQTNRHVLESEDTYKALNRRLVNLEDQLGSKTEENLLILYYGGHGGFDNDDSKARLWLPNLHDAARTIDWNKLQSQLEEADFDILFLFDCCYAMSMPNRKLKWRKRCEVVGSSGPREKAGGRPDTSFTAAVIELLEDDYEKVHETNAWRIGTIMKARDHKRALKSTPDYEALSEGYVTIPLVPMDGNLVSSDSSSSGSSRTHQDMLTFSDARIIFSLAMTNVPAGRDFQRMLEFMPPEVKGIDVKVVPSQKILDSLGIFRGNSALAFLSVPVWFWCAMYPNSVYNCIGLIRSKNLLEEDPIEAGQQALIANYCSIGMQTEERELRSLPITAGFAISQKKESHSYLGETSNSEAAFGREDKSDLHHKRTTVAWKAQKKRLFTPTQSAKIETSIQKKVSGISTDYITNHLAKVFPEQDERNASSSYLSHSRKEIKVPNRRLLPKFQIHLGSIFIHTEVEVMERSRRSRRPRR</sequence>
<protein>
    <recommendedName>
        <fullName evidence="2">Peptidase C14 caspase domain-containing protein</fullName>
    </recommendedName>
</protein>
<name>A0AAD6GI55_9EURO</name>
<evidence type="ECO:0000256" key="1">
    <source>
        <dbReference type="SAM" id="Coils"/>
    </source>
</evidence>
<dbReference type="GO" id="GO:0006508">
    <property type="term" value="P:proteolysis"/>
    <property type="evidence" value="ECO:0007669"/>
    <property type="project" value="InterPro"/>
</dbReference>
<evidence type="ECO:0000313" key="3">
    <source>
        <dbReference type="EMBL" id="KAJ5552384.1"/>
    </source>
</evidence>
<dbReference type="Proteomes" id="UP001220324">
    <property type="component" value="Unassembled WGS sequence"/>
</dbReference>
<evidence type="ECO:0000259" key="2">
    <source>
        <dbReference type="Pfam" id="PF00656"/>
    </source>
</evidence>